<evidence type="ECO:0000313" key="2">
    <source>
        <dbReference type="Proteomes" id="UP000643279"/>
    </source>
</evidence>
<sequence length="333" mass="32852">MTGTNVITASSISPQVLVSQQLGTTEAALYTVPAGSSAKISHGVLCNVTGTMPAPALTLGALATQSNIVAPTLAAPTTSTTGGTLAAATYYYVATTTTAFGETAKSAEVSQVTTGTTSTVTLSWAAITGSTGTKIYRGTAAGAENVLVATVTGTSWTDTGAAGTTATPPTAATSSAVFWKVSAKNTAGETLPSSEVTATVAGNQSAPLSWGAVTGAVSYNVFRGTSAGNENILVANVTGTSYSDLGNVGTSQSPVTTQTTATSVLVYLSVLASGQTLGGNTHRVINAYNLAANDTLSLANYIANASLGPGDLIAGYAQYGGAVTAIITGTVHA</sequence>
<accession>A0ABQ2AQT3</accession>
<evidence type="ECO:0008006" key="3">
    <source>
        <dbReference type="Google" id="ProtNLM"/>
    </source>
</evidence>
<protein>
    <recommendedName>
        <fullName evidence="3">Fibronectin type-III domain-containing protein</fullName>
    </recommendedName>
</protein>
<dbReference type="RefSeq" id="WP_188571029.1">
    <property type="nucleotide sequence ID" value="NZ_BMFW01000005.1"/>
</dbReference>
<dbReference type="InterPro" id="IPR013783">
    <property type="entry name" value="Ig-like_fold"/>
</dbReference>
<dbReference type="EMBL" id="BMFW01000005">
    <property type="protein sequence ID" value="GGH93724.1"/>
    <property type="molecule type" value="Genomic_DNA"/>
</dbReference>
<comment type="caution">
    <text evidence="1">The sequence shown here is derived from an EMBL/GenBank/DDBJ whole genome shotgun (WGS) entry which is preliminary data.</text>
</comment>
<gene>
    <name evidence="1" type="ORF">GCM10007170_15260</name>
</gene>
<evidence type="ECO:0000313" key="1">
    <source>
        <dbReference type="EMBL" id="GGH93724.1"/>
    </source>
</evidence>
<proteinExistence type="predicted"/>
<dbReference type="Gene3D" id="2.60.40.10">
    <property type="entry name" value="Immunoglobulins"/>
    <property type="match status" value="2"/>
</dbReference>
<keyword evidence="2" id="KW-1185">Reference proteome</keyword>
<name>A0ABQ2AQT3_9MICC</name>
<organism evidence="1 2">
    <name type="scientific">Arthrobacter liuii</name>
    <dbReference type="NCBI Taxonomy" id="1476996"/>
    <lineage>
        <taxon>Bacteria</taxon>
        <taxon>Bacillati</taxon>
        <taxon>Actinomycetota</taxon>
        <taxon>Actinomycetes</taxon>
        <taxon>Micrococcales</taxon>
        <taxon>Micrococcaceae</taxon>
        <taxon>Arthrobacter</taxon>
    </lineage>
</organism>
<dbReference type="Proteomes" id="UP000643279">
    <property type="component" value="Unassembled WGS sequence"/>
</dbReference>
<reference evidence="2" key="1">
    <citation type="journal article" date="2019" name="Int. J. Syst. Evol. Microbiol.">
        <title>The Global Catalogue of Microorganisms (GCM) 10K type strain sequencing project: providing services to taxonomists for standard genome sequencing and annotation.</title>
        <authorList>
            <consortium name="The Broad Institute Genomics Platform"/>
            <consortium name="The Broad Institute Genome Sequencing Center for Infectious Disease"/>
            <person name="Wu L."/>
            <person name="Ma J."/>
        </authorList>
    </citation>
    <scope>NUCLEOTIDE SEQUENCE [LARGE SCALE GENOMIC DNA]</scope>
    <source>
        <strain evidence="2">CGMCC 1.12778</strain>
    </source>
</reference>